<name>A0ABY1ZKT8_9GAMM</name>
<evidence type="ECO:0000313" key="14">
    <source>
        <dbReference type="EMBL" id="TBW56241.1"/>
    </source>
</evidence>
<keyword evidence="8 12" id="KW-0342">GTP-binding</keyword>
<proteinExistence type="inferred from homology"/>
<dbReference type="CDD" id="cd01335">
    <property type="entry name" value="Radical_SAM"/>
    <property type="match status" value="1"/>
</dbReference>
<protein>
    <recommendedName>
        <fullName evidence="1 12">GTP 3',8-cyclase</fullName>
        <ecNumber evidence="1 12">4.1.99.22</ecNumber>
    </recommendedName>
    <alternativeName>
        <fullName evidence="12">Molybdenum cofactor biosynthesis protein A</fullName>
    </alternativeName>
</protein>
<keyword evidence="4 12" id="KW-0479">Metal-binding</keyword>
<dbReference type="Gene3D" id="3.20.20.70">
    <property type="entry name" value="Aldolase class I"/>
    <property type="match status" value="1"/>
</dbReference>
<feature type="binding site" evidence="12">
    <location>
        <position position="28"/>
    </location>
    <ligand>
        <name>[4Fe-4S] cluster</name>
        <dbReference type="ChEBI" id="CHEBI:49883"/>
        <label>1</label>
        <note>4Fe-4S-S-AdoMet</note>
    </ligand>
</feature>
<feature type="binding site" evidence="12">
    <location>
        <position position="192"/>
    </location>
    <ligand>
        <name>S-adenosyl-L-methionine</name>
        <dbReference type="ChEBI" id="CHEBI:59789"/>
    </ligand>
</feature>
<keyword evidence="9 12" id="KW-0501">Molybdenum cofactor biosynthesis</keyword>
<feature type="binding site" evidence="12">
    <location>
        <position position="256"/>
    </location>
    <ligand>
        <name>[4Fe-4S] cluster</name>
        <dbReference type="ChEBI" id="CHEBI:49883"/>
        <label>2</label>
        <note>4Fe-4S-substrate</note>
    </ligand>
</feature>
<evidence type="ECO:0000256" key="7">
    <source>
        <dbReference type="ARBA" id="ARBA00023014"/>
    </source>
</evidence>
<comment type="pathway">
    <text evidence="12">Cofactor biosynthesis; molybdopterin biosynthesis.</text>
</comment>
<dbReference type="SFLD" id="SFLDS00029">
    <property type="entry name" value="Radical_SAM"/>
    <property type="match status" value="1"/>
</dbReference>
<feature type="binding site" evidence="12">
    <location>
        <position position="70"/>
    </location>
    <ligand>
        <name>S-adenosyl-L-methionine</name>
        <dbReference type="ChEBI" id="CHEBI:59789"/>
    </ligand>
</feature>
<feature type="binding site" evidence="12">
    <location>
        <position position="259"/>
    </location>
    <ligand>
        <name>[4Fe-4S] cluster</name>
        <dbReference type="ChEBI" id="CHEBI:49883"/>
        <label>2</label>
        <note>4Fe-4S-substrate</note>
    </ligand>
</feature>
<dbReference type="Pfam" id="PF06463">
    <property type="entry name" value="Mob_synth_C"/>
    <property type="match status" value="1"/>
</dbReference>
<dbReference type="SFLD" id="SFLDG01386">
    <property type="entry name" value="main_SPASM_domain-containing"/>
    <property type="match status" value="1"/>
</dbReference>
<evidence type="ECO:0000256" key="11">
    <source>
        <dbReference type="ARBA" id="ARBA00048697"/>
    </source>
</evidence>
<comment type="function">
    <text evidence="12">Catalyzes the cyclization of GTP to (8S)-3',8-cyclo-7,8-dihydroguanosine 5'-triphosphate.</text>
</comment>
<evidence type="ECO:0000256" key="8">
    <source>
        <dbReference type="ARBA" id="ARBA00023134"/>
    </source>
</evidence>
<feature type="binding site" evidence="12">
    <location>
        <position position="97"/>
    </location>
    <ligand>
        <name>GTP</name>
        <dbReference type="ChEBI" id="CHEBI:37565"/>
    </ligand>
</feature>
<feature type="binding site" evidence="12">
    <location>
        <begin position="261"/>
        <end position="263"/>
    </location>
    <ligand>
        <name>GTP</name>
        <dbReference type="ChEBI" id="CHEBI:37565"/>
    </ligand>
</feature>
<dbReference type="EC" id="4.1.99.22" evidence="1 12"/>
<evidence type="ECO:0000256" key="3">
    <source>
        <dbReference type="ARBA" id="ARBA00022691"/>
    </source>
</evidence>
<dbReference type="InterPro" id="IPR007197">
    <property type="entry name" value="rSAM"/>
</dbReference>
<feature type="binding site" evidence="12">
    <location>
        <position position="31"/>
    </location>
    <ligand>
        <name>[4Fe-4S] cluster</name>
        <dbReference type="ChEBI" id="CHEBI:49883"/>
        <label>1</label>
        <note>4Fe-4S-S-AdoMet</note>
    </ligand>
</feature>
<dbReference type="Pfam" id="PF04055">
    <property type="entry name" value="Radical_SAM"/>
    <property type="match status" value="1"/>
</dbReference>
<comment type="caution">
    <text evidence="14">The sequence shown here is derived from an EMBL/GenBank/DDBJ whole genome shotgun (WGS) entry which is preliminary data.</text>
</comment>
<feature type="binding site" evidence="12">
    <location>
        <position position="17"/>
    </location>
    <ligand>
        <name>GTP</name>
        <dbReference type="ChEBI" id="CHEBI:37565"/>
    </ligand>
</feature>
<dbReference type="InterPro" id="IPR013785">
    <property type="entry name" value="Aldolase_TIM"/>
</dbReference>
<evidence type="ECO:0000256" key="4">
    <source>
        <dbReference type="ARBA" id="ARBA00022723"/>
    </source>
</evidence>
<feature type="binding site" evidence="12">
    <location>
        <position position="273"/>
    </location>
    <ligand>
        <name>[4Fe-4S] cluster</name>
        <dbReference type="ChEBI" id="CHEBI:49883"/>
        <label>2</label>
        <note>4Fe-4S-substrate</note>
    </ligand>
</feature>
<dbReference type="CDD" id="cd21117">
    <property type="entry name" value="Twitch_MoaA"/>
    <property type="match status" value="1"/>
</dbReference>
<dbReference type="PROSITE" id="PS01305">
    <property type="entry name" value="MOAA_NIFB_PQQE"/>
    <property type="match status" value="1"/>
</dbReference>
<evidence type="ECO:0000256" key="5">
    <source>
        <dbReference type="ARBA" id="ARBA00022741"/>
    </source>
</evidence>
<accession>A0ABY1ZKT8</accession>
<gene>
    <name evidence="12 14" type="primary">moaA</name>
    <name evidence="14" type="ORF">EZI54_09865</name>
</gene>
<dbReference type="InterPro" id="IPR010505">
    <property type="entry name" value="MoaA_twitch"/>
</dbReference>
<dbReference type="HAMAP" id="MF_01225_B">
    <property type="entry name" value="MoaA_B"/>
    <property type="match status" value="1"/>
</dbReference>
<evidence type="ECO:0000256" key="10">
    <source>
        <dbReference type="ARBA" id="ARBA00023239"/>
    </source>
</evidence>
<sequence length="330" mass="36687">MTAALVDNFGREVTYVRISVTDRCDFRCVYCMSEDMTFLPKSQILSLEEIEVIARNLVACGVSKIRLTGGEPLVRPGVVGLAERLKALPGLRELCMTTNGGRLEEFAEPLKAAGVDRLNISLDSLDPERFRELTRIGKLERVLAGIDAAQQAGFEHTKLNAVVLKGRNADEVVPLVRFALDKGLDISFIEEMPLGVITEHDRAEAFCSSDEIRETLGQVFDLQPVGDDTGGPSRYWQVEGHANRIGFISPHSHNFCGDCNRVRLTTEGRLLLCLGNEHSMDLREIIRSRPGDDLAVQRALHEAMTLKPERHYFSHDAEPQILRFMNATGG</sequence>
<dbReference type="InterPro" id="IPR040064">
    <property type="entry name" value="MoaA-like"/>
</dbReference>
<evidence type="ECO:0000256" key="12">
    <source>
        <dbReference type="HAMAP-Rule" id="MF_01225"/>
    </source>
</evidence>
<dbReference type="RefSeq" id="WP_131481482.1">
    <property type="nucleotide sequence ID" value="NZ_SJDL01000012.1"/>
</dbReference>
<dbReference type="Proteomes" id="UP000313645">
    <property type="component" value="Unassembled WGS sequence"/>
</dbReference>
<dbReference type="NCBIfam" id="TIGR02666">
    <property type="entry name" value="moaA"/>
    <property type="match status" value="1"/>
</dbReference>
<feature type="binding site" evidence="12">
    <location>
        <position position="158"/>
    </location>
    <ligand>
        <name>GTP</name>
        <dbReference type="ChEBI" id="CHEBI:37565"/>
    </ligand>
</feature>
<dbReference type="PANTHER" id="PTHR22960">
    <property type="entry name" value="MOLYBDOPTERIN COFACTOR SYNTHESIS PROTEIN A"/>
    <property type="match status" value="1"/>
</dbReference>
<dbReference type="SFLD" id="SFLDG01383">
    <property type="entry name" value="cyclic_pyranopterin_phosphate"/>
    <property type="match status" value="1"/>
</dbReference>
<keyword evidence="10 12" id="KW-0456">Lyase</keyword>
<keyword evidence="7 12" id="KW-0411">Iron-sulfur</keyword>
<dbReference type="PROSITE" id="PS51918">
    <property type="entry name" value="RADICAL_SAM"/>
    <property type="match status" value="1"/>
</dbReference>
<dbReference type="InterPro" id="IPR050105">
    <property type="entry name" value="MoCo_biosynth_MoaA/MoaC"/>
</dbReference>
<feature type="binding site" evidence="12">
    <location>
        <position position="66"/>
    </location>
    <ligand>
        <name>GTP</name>
        <dbReference type="ChEBI" id="CHEBI:37565"/>
    </ligand>
</feature>
<evidence type="ECO:0000259" key="13">
    <source>
        <dbReference type="PROSITE" id="PS51918"/>
    </source>
</evidence>
<dbReference type="SMART" id="SM00729">
    <property type="entry name" value="Elp3"/>
    <property type="match status" value="1"/>
</dbReference>
<keyword evidence="15" id="KW-1185">Reference proteome</keyword>
<keyword evidence="2 12" id="KW-0004">4Fe-4S</keyword>
<reference evidence="14 15" key="1">
    <citation type="submission" date="2019-02" db="EMBL/GenBank/DDBJ databases">
        <title>Marinobacter halodurans sp. nov., a marine bacterium isolated from sea tidal flat.</title>
        <authorList>
            <person name="Yoo Y."/>
            <person name="Lee D.W."/>
            <person name="Kim B.S."/>
            <person name="Kim J.-J."/>
        </authorList>
    </citation>
    <scope>NUCLEOTIDE SEQUENCE [LARGE SCALE GENOMIC DNA]</scope>
    <source>
        <strain evidence="14 15">YJ-S3-2</strain>
    </source>
</reference>
<dbReference type="EMBL" id="SJDL01000012">
    <property type="protein sequence ID" value="TBW56241.1"/>
    <property type="molecule type" value="Genomic_DNA"/>
</dbReference>
<dbReference type="InterPro" id="IPR013483">
    <property type="entry name" value="MoaA"/>
</dbReference>
<comment type="catalytic activity">
    <reaction evidence="11 12">
        <text>GTP + AH2 + S-adenosyl-L-methionine = (8S)-3',8-cyclo-7,8-dihydroguanosine 5'-triphosphate + 5'-deoxyadenosine + L-methionine + A + H(+)</text>
        <dbReference type="Rhea" id="RHEA:49576"/>
        <dbReference type="ChEBI" id="CHEBI:13193"/>
        <dbReference type="ChEBI" id="CHEBI:15378"/>
        <dbReference type="ChEBI" id="CHEBI:17319"/>
        <dbReference type="ChEBI" id="CHEBI:17499"/>
        <dbReference type="ChEBI" id="CHEBI:37565"/>
        <dbReference type="ChEBI" id="CHEBI:57844"/>
        <dbReference type="ChEBI" id="CHEBI:59789"/>
        <dbReference type="ChEBI" id="CHEBI:131766"/>
        <dbReference type="EC" id="4.1.99.22"/>
    </reaction>
</comment>
<feature type="domain" description="Radical SAM core" evidence="13">
    <location>
        <begin position="8"/>
        <end position="225"/>
    </location>
</feature>
<evidence type="ECO:0000256" key="9">
    <source>
        <dbReference type="ARBA" id="ARBA00023150"/>
    </source>
</evidence>
<dbReference type="InterPro" id="IPR058240">
    <property type="entry name" value="rSAM_sf"/>
</dbReference>
<comment type="cofactor">
    <cofactor evidence="12">
        <name>[4Fe-4S] cluster</name>
        <dbReference type="ChEBI" id="CHEBI:49883"/>
    </cofactor>
    <text evidence="12">Binds 2 [4Fe-4S] clusters. Binds 1 [4Fe-4S] cluster coordinated with 3 cysteines and an exchangeable S-adenosyl-L-methionine and 1 [4Fe-4S] cluster coordinated with 3 cysteines and the GTP-derived substrate.</text>
</comment>
<comment type="subunit">
    <text evidence="12">Monomer and homodimer.</text>
</comment>
<evidence type="ECO:0000256" key="2">
    <source>
        <dbReference type="ARBA" id="ARBA00022485"/>
    </source>
</evidence>
<evidence type="ECO:0000256" key="1">
    <source>
        <dbReference type="ARBA" id="ARBA00012167"/>
    </source>
</evidence>
<dbReference type="InterPro" id="IPR000385">
    <property type="entry name" value="MoaA_NifB_PqqE_Fe-S-bd_CS"/>
</dbReference>
<dbReference type="SFLD" id="SFLDG01067">
    <property type="entry name" value="SPASM/twitch_domain_containing"/>
    <property type="match status" value="1"/>
</dbReference>
<keyword evidence="3 12" id="KW-0949">S-adenosyl-L-methionine</keyword>
<evidence type="ECO:0000313" key="15">
    <source>
        <dbReference type="Proteomes" id="UP000313645"/>
    </source>
</evidence>
<dbReference type="PANTHER" id="PTHR22960:SF0">
    <property type="entry name" value="MOLYBDENUM COFACTOR BIOSYNTHESIS PROTEIN 1"/>
    <property type="match status" value="1"/>
</dbReference>
<keyword evidence="5 12" id="KW-0547">Nucleotide-binding</keyword>
<dbReference type="SUPFAM" id="SSF102114">
    <property type="entry name" value="Radical SAM enzymes"/>
    <property type="match status" value="1"/>
</dbReference>
<keyword evidence="6 12" id="KW-0408">Iron</keyword>
<feature type="binding site" evidence="12">
    <location>
        <position position="121"/>
    </location>
    <ligand>
        <name>S-adenosyl-L-methionine</name>
        <dbReference type="ChEBI" id="CHEBI:59789"/>
    </ligand>
</feature>
<organism evidence="14 15">
    <name type="scientific">Marinobacter halodurans</name>
    <dbReference type="NCBI Taxonomy" id="2528979"/>
    <lineage>
        <taxon>Bacteria</taxon>
        <taxon>Pseudomonadati</taxon>
        <taxon>Pseudomonadota</taxon>
        <taxon>Gammaproteobacteria</taxon>
        <taxon>Pseudomonadales</taxon>
        <taxon>Marinobacteraceae</taxon>
        <taxon>Marinobacter</taxon>
    </lineage>
</organism>
<dbReference type="InterPro" id="IPR006638">
    <property type="entry name" value="Elp3/MiaA/NifB-like_rSAM"/>
</dbReference>
<comment type="similarity">
    <text evidence="12">Belongs to the radical SAM superfamily. MoaA family.</text>
</comment>
<evidence type="ECO:0000256" key="6">
    <source>
        <dbReference type="ARBA" id="ARBA00023004"/>
    </source>
</evidence>
<feature type="binding site" evidence="12">
    <location>
        <position position="30"/>
    </location>
    <ligand>
        <name>S-adenosyl-L-methionine</name>
        <dbReference type="ChEBI" id="CHEBI:59789"/>
    </ligand>
</feature>
<feature type="binding site" evidence="12">
    <location>
        <position position="24"/>
    </location>
    <ligand>
        <name>[4Fe-4S] cluster</name>
        <dbReference type="ChEBI" id="CHEBI:49883"/>
        <label>1</label>
        <note>4Fe-4S-S-AdoMet</note>
    </ligand>
</feature>